<feature type="region of interest" description="Disordered" evidence="1">
    <location>
        <begin position="76"/>
        <end position="101"/>
    </location>
</feature>
<feature type="non-terminal residue" evidence="2">
    <location>
        <position position="121"/>
    </location>
</feature>
<protein>
    <submittedName>
        <fullName evidence="2">Uncharacterized protein</fullName>
    </submittedName>
</protein>
<evidence type="ECO:0000313" key="3">
    <source>
        <dbReference type="Proteomes" id="UP001295444"/>
    </source>
</evidence>
<keyword evidence="3" id="KW-1185">Reference proteome</keyword>
<evidence type="ECO:0000256" key="1">
    <source>
        <dbReference type="SAM" id="MobiDB-lite"/>
    </source>
</evidence>
<proteinExistence type="predicted"/>
<evidence type="ECO:0000313" key="2">
    <source>
        <dbReference type="EMBL" id="CAH2283258.1"/>
    </source>
</evidence>
<dbReference type="EMBL" id="OW240915">
    <property type="protein sequence ID" value="CAH2283258.1"/>
    <property type="molecule type" value="Genomic_DNA"/>
</dbReference>
<sequence length="121" mass="13120">MKDAELYTPQTEACSWMKGWMVGRLQLSQQAWFVLGTDYRLTGWLCRSCVCALPSLALSPRLATAPGQRFGGCRQVPKLSHSGGRPATGSRPAGYPRPITGAGMKVRRVGCARQSVPTPVQ</sequence>
<dbReference type="AlphaFoldDB" id="A0AAD1RYI8"/>
<reference evidence="2" key="1">
    <citation type="submission" date="2022-03" db="EMBL/GenBank/DDBJ databases">
        <authorList>
            <person name="Alioto T."/>
            <person name="Alioto T."/>
            <person name="Gomez Garrido J."/>
        </authorList>
    </citation>
    <scope>NUCLEOTIDE SEQUENCE</scope>
</reference>
<gene>
    <name evidence="2" type="ORF">PECUL_23A061813</name>
</gene>
<dbReference type="Proteomes" id="UP001295444">
    <property type="component" value="Chromosome 04"/>
</dbReference>
<accession>A0AAD1RYI8</accession>
<organism evidence="2 3">
    <name type="scientific">Pelobates cultripes</name>
    <name type="common">Western spadefoot toad</name>
    <dbReference type="NCBI Taxonomy" id="61616"/>
    <lineage>
        <taxon>Eukaryota</taxon>
        <taxon>Metazoa</taxon>
        <taxon>Chordata</taxon>
        <taxon>Craniata</taxon>
        <taxon>Vertebrata</taxon>
        <taxon>Euteleostomi</taxon>
        <taxon>Amphibia</taxon>
        <taxon>Batrachia</taxon>
        <taxon>Anura</taxon>
        <taxon>Pelobatoidea</taxon>
        <taxon>Pelobatidae</taxon>
        <taxon>Pelobates</taxon>
    </lineage>
</organism>
<name>A0AAD1RYI8_PELCU</name>